<sequence length="131" mass="14872">MVSFFLLKTTLSKLKGESPDLFIGMLLTSFFWNNQPLETISENGLLDHEFDLEAKMDTLSPNKIESSDNASLFDENEIESLVSKRTYPSFGFIGMKKYKKKIYIKCSGSTGNAISHLRNKHDIIKDGKIDK</sequence>
<keyword evidence="2" id="KW-1185">Reference proteome</keyword>
<evidence type="ECO:0000313" key="1">
    <source>
        <dbReference type="EMBL" id="RIA78793.1"/>
    </source>
</evidence>
<dbReference type="EMBL" id="QKYT01002049">
    <property type="protein sequence ID" value="RIA78793.1"/>
    <property type="molecule type" value="Genomic_DNA"/>
</dbReference>
<organism evidence="1 2">
    <name type="scientific">Glomus cerebriforme</name>
    <dbReference type="NCBI Taxonomy" id="658196"/>
    <lineage>
        <taxon>Eukaryota</taxon>
        <taxon>Fungi</taxon>
        <taxon>Fungi incertae sedis</taxon>
        <taxon>Mucoromycota</taxon>
        <taxon>Glomeromycotina</taxon>
        <taxon>Glomeromycetes</taxon>
        <taxon>Glomerales</taxon>
        <taxon>Glomeraceae</taxon>
        <taxon>Glomus</taxon>
    </lineage>
</organism>
<protein>
    <submittedName>
        <fullName evidence="1">Uncharacterized protein</fullName>
    </submittedName>
</protein>
<gene>
    <name evidence="1" type="ORF">C1645_746346</name>
</gene>
<proteinExistence type="predicted"/>
<accession>A0A397RX93</accession>
<comment type="caution">
    <text evidence="1">The sequence shown here is derived from an EMBL/GenBank/DDBJ whole genome shotgun (WGS) entry which is preliminary data.</text>
</comment>
<evidence type="ECO:0000313" key="2">
    <source>
        <dbReference type="Proteomes" id="UP000265703"/>
    </source>
</evidence>
<feature type="non-terminal residue" evidence="1">
    <location>
        <position position="131"/>
    </location>
</feature>
<dbReference type="Proteomes" id="UP000265703">
    <property type="component" value="Unassembled WGS sequence"/>
</dbReference>
<reference evidence="1 2" key="1">
    <citation type="submission" date="2018-06" db="EMBL/GenBank/DDBJ databases">
        <title>Comparative genomics reveals the genomic features of Rhizophagus irregularis, R. cerebriforme, R. diaphanum and Gigaspora rosea, and their symbiotic lifestyle signature.</title>
        <authorList>
            <person name="Morin E."/>
            <person name="San Clemente H."/>
            <person name="Chen E.C.H."/>
            <person name="De La Providencia I."/>
            <person name="Hainaut M."/>
            <person name="Kuo A."/>
            <person name="Kohler A."/>
            <person name="Murat C."/>
            <person name="Tang N."/>
            <person name="Roy S."/>
            <person name="Loubradou J."/>
            <person name="Henrissat B."/>
            <person name="Grigoriev I.V."/>
            <person name="Corradi N."/>
            <person name="Roux C."/>
            <person name="Martin F.M."/>
        </authorList>
    </citation>
    <scope>NUCLEOTIDE SEQUENCE [LARGE SCALE GENOMIC DNA]</scope>
    <source>
        <strain evidence="1 2">DAOM 227022</strain>
    </source>
</reference>
<dbReference type="AlphaFoldDB" id="A0A397RX93"/>
<name>A0A397RX93_9GLOM</name>